<dbReference type="Proteomes" id="UP000291117">
    <property type="component" value="Unassembled WGS sequence"/>
</dbReference>
<evidence type="ECO:0000313" key="2">
    <source>
        <dbReference type="Proteomes" id="UP000291117"/>
    </source>
</evidence>
<dbReference type="Gene3D" id="3.30.460.40">
    <property type="match status" value="1"/>
</dbReference>
<dbReference type="EMBL" id="SJSM01000004">
    <property type="protein sequence ID" value="TCC96942.1"/>
    <property type="molecule type" value="Genomic_DNA"/>
</dbReference>
<evidence type="ECO:0000313" key="1">
    <source>
        <dbReference type="EMBL" id="TCC96942.1"/>
    </source>
</evidence>
<dbReference type="OrthoDB" id="121150at2"/>
<protein>
    <recommendedName>
        <fullName evidence="3">Nucleotidyltransferase family protein</fullName>
    </recommendedName>
</protein>
<accession>A0A4R0NCZ6</accession>
<gene>
    <name evidence="1" type="ORF">EZ444_08740</name>
</gene>
<name>A0A4R0NCZ6_9SPHI</name>
<sequence>MDVLDDALIQFWRSLSKHNVKYIMVGGFATRFHGFNRSTDDLDIWLLDTLENRRGLRTAFNELGYGDFPSFETMEFVPGWTSFYVDNGIELDIMTSMKGLENLSFLDCYELASIAILEDVKVPFLHINQLIANKKAVNRPKDQIDVIELEKIKELRDNSKC</sequence>
<keyword evidence="2" id="KW-1185">Reference proteome</keyword>
<organism evidence="1 2">
    <name type="scientific">Pedobacter hiemivivus</name>
    <dbReference type="NCBI Taxonomy" id="2530454"/>
    <lineage>
        <taxon>Bacteria</taxon>
        <taxon>Pseudomonadati</taxon>
        <taxon>Bacteroidota</taxon>
        <taxon>Sphingobacteriia</taxon>
        <taxon>Sphingobacteriales</taxon>
        <taxon>Sphingobacteriaceae</taxon>
        <taxon>Pedobacter</taxon>
    </lineage>
</organism>
<evidence type="ECO:0008006" key="3">
    <source>
        <dbReference type="Google" id="ProtNLM"/>
    </source>
</evidence>
<dbReference type="SUPFAM" id="SSF81301">
    <property type="entry name" value="Nucleotidyltransferase"/>
    <property type="match status" value="1"/>
</dbReference>
<dbReference type="AlphaFoldDB" id="A0A4R0NCZ6"/>
<dbReference type="InterPro" id="IPR043519">
    <property type="entry name" value="NT_sf"/>
</dbReference>
<comment type="caution">
    <text evidence="1">The sequence shown here is derived from an EMBL/GenBank/DDBJ whole genome shotgun (WGS) entry which is preliminary data.</text>
</comment>
<proteinExistence type="predicted"/>
<reference evidence="1 2" key="1">
    <citation type="submission" date="2019-02" db="EMBL/GenBank/DDBJ databases">
        <title>Pedobacter sp. RP-3-8 sp. nov., isolated from Arctic soil.</title>
        <authorList>
            <person name="Dahal R.H."/>
        </authorList>
    </citation>
    <scope>NUCLEOTIDE SEQUENCE [LARGE SCALE GENOMIC DNA]</scope>
    <source>
        <strain evidence="1 2">RP-3-8</strain>
    </source>
</reference>